<dbReference type="FunFam" id="2.130.10.10:FF:000580">
    <property type="entry name" value="Guanine nucleotide-binding protein subunit beta"/>
    <property type="match status" value="1"/>
</dbReference>
<evidence type="ECO:0000256" key="5">
    <source>
        <dbReference type="PROSITE-ProRule" id="PRU00221"/>
    </source>
</evidence>
<dbReference type="AlphaFoldDB" id="A0A7N0T1I4"/>
<dbReference type="InterPro" id="IPR020472">
    <property type="entry name" value="WD40_PAC1"/>
</dbReference>
<dbReference type="OMA" id="PLDSQWV"/>
<dbReference type="InterPro" id="IPR001632">
    <property type="entry name" value="WD40_G-protein_beta-like"/>
</dbReference>
<evidence type="ECO:0000256" key="3">
    <source>
        <dbReference type="ARBA" id="ARBA00022737"/>
    </source>
</evidence>
<protein>
    <submittedName>
        <fullName evidence="6">Uncharacterized protein</fullName>
    </submittedName>
</protein>
<feature type="repeat" description="WD" evidence="5">
    <location>
        <begin position="152"/>
        <end position="194"/>
    </location>
</feature>
<feature type="repeat" description="WD" evidence="5">
    <location>
        <begin position="291"/>
        <end position="323"/>
    </location>
</feature>
<feature type="repeat" description="WD" evidence="5">
    <location>
        <begin position="61"/>
        <end position="102"/>
    </location>
</feature>
<reference evidence="6" key="1">
    <citation type="submission" date="2021-01" db="UniProtKB">
        <authorList>
            <consortium name="EnsemblPlants"/>
        </authorList>
    </citation>
    <scope>IDENTIFICATION</scope>
</reference>
<dbReference type="CDD" id="cd00200">
    <property type="entry name" value="WD40"/>
    <property type="match status" value="1"/>
</dbReference>
<dbReference type="InterPro" id="IPR036322">
    <property type="entry name" value="WD40_repeat_dom_sf"/>
</dbReference>
<dbReference type="PROSITE" id="PS50294">
    <property type="entry name" value="WD_REPEATS_REGION"/>
    <property type="match status" value="5"/>
</dbReference>
<feature type="repeat" description="WD" evidence="5">
    <location>
        <begin position="337"/>
        <end position="368"/>
    </location>
</feature>
<organism evidence="6 7">
    <name type="scientific">Kalanchoe fedtschenkoi</name>
    <name type="common">Lavender scallops</name>
    <name type="synonym">South American air plant</name>
    <dbReference type="NCBI Taxonomy" id="63787"/>
    <lineage>
        <taxon>Eukaryota</taxon>
        <taxon>Viridiplantae</taxon>
        <taxon>Streptophyta</taxon>
        <taxon>Embryophyta</taxon>
        <taxon>Tracheophyta</taxon>
        <taxon>Spermatophyta</taxon>
        <taxon>Magnoliopsida</taxon>
        <taxon>eudicotyledons</taxon>
        <taxon>Gunneridae</taxon>
        <taxon>Pentapetalae</taxon>
        <taxon>Saxifragales</taxon>
        <taxon>Crassulaceae</taxon>
        <taxon>Kalanchoe</taxon>
    </lineage>
</organism>
<dbReference type="InterPro" id="IPR016346">
    <property type="entry name" value="G-protein_beta_1-5"/>
</dbReference>
<dbReference type="InterPro" id="IPR001680">
    <property type="entry name" value="WD40_rpt"/>
</dbReference>
<dbReference type="EnsemblPlants" id="Kaladp0018s0157.1.v1.1">
    <property type="protein sequence ID" value="Kaladp0018s0157.1.v1.1"/>
    <property type="gene ID" value="Kaladp0018s0157.v1.1"/>
</dbReference>
<dbReference type="Gene3D" id="2.130.10.10">
    <property type="entry name" value="YVTN repeat-like/Quinoprotein amine dehydrogenase"/>
    <property type="match status" value="1"/>
</dbReference>
<feature type="repeat" description="WD" evidence="5">
    <location>
        <begin position="200"/>
        <end position="242"/>
    </location>
</feature>
<proteinExistence type="inferred from homology"/>
<feature type="repeat" description="WD" evidence="5">
    <location>
        <begin position="244"/>
        <end position="285"/>
    </location>
</feature>
<dbReference type="Gramene" id="Kaladp0018s0157.1.v1.1">
    <property type="protein sequence ID" value="Kaladp0018s0157.1.v1.1"/>
    <property type="gene ID" value="Kaladp0018s0157.v1.1"/>
</dbReference>
<evidence type="ECO:0000256" key="1">
    <source>
        <dbReference type="ARBA" id="ARBA00009768"/>
    </source>
</evidence>
<dbReference type="InterPro" id="IPR015943">
    <property type="entry name" value="WD40/YVTN_repeat-like_dom_sf"/>
</dbReference>
<keyword evidence="2 5" id="KW-0853">WD repeat</keyword>
<accession>A0A7N0T1I4</accession>
<evidence type="ECO:0000313" key="7">
    <source>
        <dbReference type="Proteomes" id="UP000594263"/>
    </source>
</evidence>
<dbReference type="GO" id="GO:0007165">
    <property type="term" value="P:signal transduction"/>
    <property type="evidence" value="ECO:0007669"/>
    <property type="project" value="UniProtKB-KW"/>
</dbReference>
<keyword evidence="4" id="KW-0807">Transducer</keyword>
<keyword evidence="3" id="KW-0677">Repeat</keyword>
<evidence type="ECO:0000313" key="6">
    <source>
        <dbReference type="EnsemblPlants" id="Kaladp0018s0157.1.v1.1"/>
    </source>
</evidence>
<dbReference type="PIRSF" id="PIRSF002394">
    <property type="entry name" value="GN-bd_beta"/>
    <property type="match status" value="1"/>
</dbReference>
<dbReference type="PANTHER" id="PTHR19850">
    <property type="entry name" value="GUANINE NUCLEOTIDE-BINDING PROTEIN BETA G PROTEIN BETA"/>
    <property type="match status" value="1"/>
</dbReference>
<dbReference type="InterPro" id="IPR019775">
    <property type="entry name" value="WD40_repeat_CS"/>
</dbReference>
<dbReference type="Proteomes" id="UP000594263">
    <property type="component" value="Unplaced"/>
</dbReference>
<dbReference type="PROSITE" id="PS00678">
    <property type="entry name" value="WD_REPEATS_1"/>
    <property type="match status" value="1"/>
</dbReference>
<dbReference type="SUPFAM" id="SSF50978">
    <property type="entry name" value="WD40 repeat-like"/>
    <property type="match status" value="1"/>
</dbReference>
<evidence type="ECO:0000256" key="2">
    <source>
        <dbReference type="ARBA" id="ARBA00022574"/>
    </source>
</evidence>
<dbReference type="PROSITE" id="PS50082">
    <property type="entry name" value="WD_REPEATS_2"/>
    <property type="match status" value="6"/>
</dbReference>
<name>A0A7N0T1I4_KALFE</name>
<comment type="similarity">
    <text evidence="1">Belongs to the WD repeat G protein beta family.</text>
</comment>
<dbReference type="Pfam" id="PF25391">
    <property type="entry name" value="WD40_Gbeta"/>
    <property type="match status" value="1"/>
</dbReference>
<sequence length="377" mass="40888">MSVAELKEQHAAAAETVSSLRERLKERRRQLLDTDIAGYAKSQGKTPVTFGPTDLVCCRTLQGHTGKVYALDWTREKNRIVSASQDGRLIVWNALTSQKTHSIKLQCAWVMTCAFSPTGQTVACGGLDSLCSVFNLNSPVDRDGNLPMAKTLIGHKGYVSSCQYVPDEDTHLITGSGDHTCVLWDVTTGLRTSVFGGEFQSGHTADVVSVSISGSNSRLFVSGSCDKTARLWDTRAASRSVLTFHGHENDVNAVKFFPDGNRFGTGSDDGTCRLFDIRTGHLLQIYKPQQVDDETPQAKCIAFSNSGRLLFAGYSDGTCYVWDTLLAKAVLDLGSLQNSHVNRVSCLGLSADGSALCTGSHDTNLKIWAFGGHRRVV</sequence>
<dbReference type="GO" id="GO:0005886">
    <property type="term" value="C:plasma membrane"/>
    <property type="evidence" value="ECO:0007669"/>
    <property type="project" value="UniProtKB-ARBA"/>
</dbReference>
<keyword evidence="7" id="KW-1185">Reference proteome</keyword>
<dbReference type="PRINTS" id="PR00320">
    <property type="entry name" value="GPROTEINBRPT"/>
</dbReference>
<evidence type="ECO:0000256" key="4">
    <source>
        <dbReference type="ARBA" id="ARBA00023224"/>
    </source>
</evidence>
<dbReference type="SMART" id="SM00320">
    <property type="entry name" value="WD40"/>
    <property type="match status" value="7"/>
</dbReference>
<dbReference type="PRINTS" id="PR00319">
    <property type="entry name" value="GPROTEINB"/>
</dbReference>